<feature type="domain" description="JmjC" evidence="2">
    <location>
        <begin position="265"/>
        <end position="439"/>
    </location>
</feature>
<reference evidence="3" key="1">
    <citation type="submission" date="2020-10" db="EMBL/GenBank/DDBJ databases">
        <title>Unveiling of a novel bifunctional photoreceptor, Dualchrome1, isolated from a cosmopolitan green alga.</title>
        <authorList>
            <person name="Suzuki S."/>
            <person name="Kawachi M."/>
        </authorList>
    </citation>
    <scope>NUCLEOTIDE SEQUENCE</scope>
    <source>
        <strain evidence="3">NIES 2893</strain>
    </source>
</reference>
<dbReference type="AlphaFoldDB" id="A0A830HFV4"/>
<dbReference type="PROSITE" id="PS51184">
    <property type="entry name" value="JMJC"/>
    <property type="match status" value="1"/>
</dbReference>
<dbReference type="OrthoDB" id="424465at2759"/>
<protein>
    <recommendedName>
        <fullName evidence="2">JmjC domain-containing protein</fullName>
    </recommendedName>
</protein>
<comment type="similarity">
    <text evidence="1">Belongs to the JARID1 histone demethylase family.</text>
</comment>
<comment type="caution">
    <text evidence="3">The sequence shown here is derived from an EMBL/GenBank/DDBJ whole genome shotgun (WGS) entry which is preliminary data.</text>
</comment>
<evidence type="ECO:0000313" key="3">
    <source>
        <dbReference type="EMBL" id="GHP04007.1"/>
    </source>
</evidence>
<evidence type="ECO:0000259" key="2">
    <source>
        <dbReference type="PROSITE" id="PS51184"/>
    </source>
</evidence>
<dbReference type="InterPro" id="IPR041667">
    <property type="entry name" value="Cupin_8"/>
</dbReference>
<dbReference type="InterPro" id="IPR003347">
    <property type="entry name" value="JmjC_dom"/>
</dbReference>
<organism evidence="3 4">
    <name type="scientific">Pycnococcus provasolii</name>
    <dbReference type="NCBI Taxonomy" id="41880"/>
    <lineage>
        <taxon>Eukaryota</taxon>
        <taxon>Viridiplantae</taxon>
        <taxon>Chlorophyta</taxon>
        <taxon>Pseudoscourfieldiophyceae</taxon>
        <taxon>Pseudoscourfieldiales</taxon>
        <taxon>Pycnococcaceae</taxon>
        <taxon>Pycnococcus</taxon>
    </lineage>
</organism>
<dbReference type="InterPro" id="IPR050910">
    <property type="entry name" value="JMJD6_ArgDemeth/LysHydrox"/>
</dbReference>
<gene>
    <name evidence="3" type="ORF">PPROV_000276100</name>
</gene>
<accession>A0A830HFV4</accession>
<dbReference type="EMBL" id="BNJQ01000006">
    <property type="protein sequence ID" value="GHP04007.1"/>
    <property type="molecule type" value="Genomic_DNA"/>
</dbReference>
<evidence type="ECO:0000313" key="4">
    <source>
        <dbReference type="Proteomes" id="UP000660262"/>
    </source>
</evidence>
<dbReference type="Gene3D" id="2.60.120.650">
    <property type="entry name" value="Cupin"/>
    <property type="match status" value="1"/>
</dbReference>
<proteinExistence type="inferred from homology"/>
<evidence type="ECO:0000256" key="1">
    <source>
        <dbReference type="ARBA" id="ARBA00006801"/>
    </source>
</evidence>
<dbReference type="SMART" id="SM00558">
    <property type="entry name" value="JmjC"/>
    <property type="match status" value="1"/>
</dbReference>
<dbReference type="Pfam" id="PF13621">
    <property type="entry name" value="Cupin_8"/>
    <property type="match status" value="1"/>
</dbReference>
<sequence>MTAPHLHPPALPLGELYSRDERLGNGVKDDQRVVSRSTSLGTLCVLDDFIIANIISSIVVNDGGVDARDDDTFSSQSSKCVCQRVSACVTLGRLACASHALKAFADAPDVWRAMAINTGTPVRFASDGSWKLACLRAFGMKTTTRLANVLPRFASDFLFRPWLCATTPLKDEWMQVENVLDVDVDTMTRELFEELEKKNVPVVIRRAASSWPATKKWRDEAYLAASLPDTVVGETPKKTSDFYAYVRHCHTDEAPLYLFDPLAFRRSAALADDYETPPFLPDDLFAYLGDEDSNVRPHYRWLIIGARNSGSFFHVDPNGTSAWNAVVVGEKRWVFYPPDGEPPPGVQPSEDGADVLTPISLLEWFFNYYSDAHEDRRAVRRSRLRPLECTARAGDVVFVPSGWWHSAVNTADGPTVAVTQNYCSAANVSKVLAVLDKGGRHVSGLTGDALATLGGRFRDALHEHAPDVLLCDRTRKRPRDDVGSNSAEPFRFNFSL</sequence>
<dbReference type="Proteomes" id="UP000660262">
    <property type="component" value="Unassembled WGS sequence"/>
</dbReference>
<dbReference type="PANTHER" id="PTHR12480">
    <property type="entry name" value="ARGININE DEMETHYLASE AND LYSYL-HYDROXYLASE JMJD"/>
    <property type="match status" value="1"/>
</dbReference>
<name>A0A830HFV4_9CHLO</name>
<dbReference type="SUPFAM" id="SSF51197">
    <property type="entry name" value="Clavaminate synthase-like"/>
    <property type="match status" value="1"/>
</dbReference>
<keyword evidence="4" id="KW-1185">Reference proteome</keyword>